<comment type="subcellular location">
    <subcellularLocation>
        <location evidence="1">Golgi apparatus</location>
        <location evidence="1">trans-Golgi network</location>
    </subcellularLocation>
</comment>
<comment type="caution">
    <text evidence="8">The sequence shown here is derived from an EMBL/GenBank/DDBJ whole genome shotgun (WGS) entry which is preliminary data.</text>
</comment>
<dbReference type="GO" id="GO:0099041">
    <property type="term" value="P:vesicle tethering to Golgi"/>
    <property type="evidence" value="ECO:0007669"/>
    <property type="project" value="TreeGrafter"/>
</dbReference>
<feature type="compositionally biased region" description="Polar residues" evidence="5">
    <location>
        <begin position="51"/>
        <end position="64"/>
    </location>
</feature>
<dbReference type="Proteomes" id="UP000053237">
    <property type="component" value="Unassembled WGS sequence"/>
</dbReference>
<dbReference type="InterPro" id="IPR000195">
    <property type="entry name" value="Rab-GAP-TBC_dom"/>
</dbReference>
<dbReference type="PANTHER" id="PTHR13297:SF5">
    <property type="entry name" value="TBC1 DOMAIN FAMILY MEMBER 23"/>
    <property type="match status" value="1"/>
</dbReference>
<gene>
    <name evidence="8" type="ORF">BN9_000140</name>
</gene>
<protein>
    <recommendedName>
        <fullName evidence="2">TBC1 domain family member 23</fullName>
    </recommendedName>
</protein>
<evidence type="ECO:0000313" key="9">
    <source>
        <dbReference type="Proteomes" id="UP000053237"/>
    </source>
</evidence>
<dbReference type="InterPro" id="IPR036873">
    <property type="entry name" value="Rhodanese-like_dom_sf"/>
</dbReference>
<reference evidence="8 9" key="1">
    <citation type="submission" date="2012-05" db="EMBL/GenBank/DDBJ databases">
        <title>Recombination and specialization in a pathogen metapopulation.</title>
        <authorList>
            <person name="Gardiner A."/>
            <person name="Kemen E."/>
            <person name="Schultz-Larsen T."/>
            <person name="MacLean D."/>
            <person name="Van Oosterhout C."/>
            <person name="Jones J.D.G."/>
        </authorList>
    </citation>
    <scope>NUCLEOTIDE SEQUENCE [LARGE SCALE GENOMIC DNA]</scope>
    <source>
        <strain evidence="8 9">Ac Nc2</strain>
    </source>
</reference>
<dbReference type="PANTHER" id="PTHR13297">
    <property type="entry name" value="TBC1 DOMAIN FAMILY MEMBER 23-RELATED"/>
    <property type="match status" value="1"/>
</dbReference>
<dbReference type="STRING" id="65357.A0A024FXS8"/>
<feature type="compositionally biased region" description="Low complexity" evidence="5">
    <location>
        <begin position="973"/>
        <end position="988"/>
    </location>
</feature>
<evidence type="ECO:0000259" key="6">
    <source>
        <dbReference type="PROSITE" id="PS50086"/>
    </source>
</evidence>
<dbReference type="AlphaFoldDB" id="A0A024FXS8"/>
<feature type="region of interest" description="Disordered" evidence="5">
    <location>
        <begin position="791"/>
        <end position="820"/>
    </location>
</feature>
<name>A0A024FXS8_9STRA</name>
<evidence type="ECO:0000256" key="2">
    <source>
        <dbReference type="ARBA" id="ARBA00014207"/>
    </source>
</evidence>
<evidence type="ECO:0000256" key="5">
    <source>
        <dbReference type="SAM" id="MobiDB-lite"/>
    </source>
</evidence>
<sequence length="1148" mass="128211">MASDDFDEIFGDLEGDTLQIIQSSATDTDDKNEFFSELKFDRHEDRIDNASDPSLHSAPTQSNDPKLLNDSDFLSWLDDGHRAPSPLSTSKPVELAVNAETITTLPKKYSVNDNVREKRKSELDVDESSPFVTRRENLDRSVDLLHDDSDFDRFLDDVPTNYTEASHREHSNTSLKLKSSLNVPQLVTDEDSAVRMFSRSGMAPKEKRLQMWKAAVSELDLKKEVFSIQSVQATSLDLPNQADLRKDVESICSNVFTSTLHEQLLDACVDTIDSARLLFIDTAEIFITFLCKYLSIKYVPSLPKSLSPLLVVSGADPLQHDVLFVATRFAPCLMRQTFFRPSEQATTELWRSFLKRLLLYHYPETASYLDQHYREWADDGEAIPDCWITSFFELENSDLDALVQVWDCILLLGFPSQIRTKVRTFPSITICFIVVYLLDAISDTLCCMQKDQLRHCMTQNMLEALSSKSQDLCSGVQHIVETTPAPFTARFLNAIESNSLLTTKSEPVESPRATGSMSAMTKPFSFLPMSATGMKDLMSDVPSKLLGMMPVKSFLSKEDDSNRWSKEIHGQLRSVASSASVAICLPAKEIIPKVFKNFQSLQANRNDHGKSIRYFIIDCRTRAQRLEGTIPTAYFIDPDAVTDQKDLDETLATLQPVQKSMHFCVMGQGYSHLAAEIVTHNQNGGEKNLSLTAHGNKESVLPFDLDEEFFEQYALDATRVHAAVLFLTEKSFPYVSVLEGGYAAVHALLYHSQELTVADLVDHDATQCSLCHLSTIVSKNTIESEERMKENTNKAQFTQTTHNASRTPSVEQSKIDIKTHAPPGTNSYFSTITDTFKSGGRAPLHFDGKGWFKTTVSEEKVSDQSDLKPSKSHLPPGIASLGSWKTSISQIGSDLLKMPNQNNSAGRIPTMKMPFSFINPLQSPPGPSIEKPPVSGVVGTLNKPVSLAQEDTFTIEDDDDEDSSDPFVGGNDSRTSSASSSISSRNESFGTENVSANLHAIERGKISQVEKGWRVSRTQMIPLLDSQFFSGYKKKLSSSPLSPTINGATIDTAARTSMVLRHLVVFENHIIVLKAERNMDDIYQVKSCHSLAHIARMTCLKKNALMVTIYYKCKHAISGQILEKKNSYELQQRDDFIKVIRLAMDKMA</sequence>
<evidence type="ECO:0000256" key="3">
    <source>
        <dbReference type="ARBA" id="ARBA00022473"/>
    </source>
</evidence>
<keyword evidence="3" id="KW-0217">Developmental protein</keyword>
<feature type="region of interest" description="Disordered" evidence="5">
    <location>
        <begin position="954"/>
        <end position="989"/>
    </location>
</feature>
<dbReference type="Gene3D" id="3.40.250.10">
    <property type="entry name" value="Rhodanese-like domain"/>
    <property type="match status" value="1"/>
</dbReference>
<keyword evidence="4" id="KW-0333">Golgi apparatus</keyword>
<feature type="domain" description="Rab-GAP TBC" evidence="6">
    <location>
        <begin position="202"/>
        <end position="413"/>
    </location>
</feature>
<dbReference type="InterPro" id="IPR039755">
    <property type="entry name" value="TBC1D23"/>
</dbReference>
<dbReference type="InParanoid" id="A0A024FXS8"/>
<dbReference type="EMBL" id="CAIX01000001">
    <property type="protein sequence ID" value="CCI39231.1"/>
    <property type="molecule type" value="Genomic_DNA"/>
</dbReference>
<dbReference type="PROSITE" id="PS50206">
    <property type="entry name" value="RHODANESE_3"/>
    <property type="match status" value="1"/>
</dbReference>
<dbReference type="PROSITE" id="PS50086">
    <property type="entry name" value="TBC_RABGAP"/>
    <property type="match status" value="1"/>
</dbReference>
<evidence type="ECO:0000313" key="8">
    <source>
        <dbReference type="EMBL" id="CCI39231.1"/>
    </source>
</evidence>
<feature type="compositionally biased region" description="Acidic residues" evidence="5">
    <location>
        <begin position="954"/>
        <end position="964"/>
    </location>
</feature>
<dbReference type="OrthoDB" id="73307at2759"/>
<dbReference type="GO" id="GO:0005829">
    <property type="term" value="C:cytosol"/>
    <property type="evidence" value="ECO:0007669"/>
    <property type="project" value="GOC"/>
</dbReference>
<evidence type="ECO:0000259" key="7">
    <source>
        <dbReference type="PROSITE" id="PS50206"/>
    </source>
</evidence>
<evidence type="ECO:0000256" key="1">
    <source>
        <dbReference type="ARBA" id="ARBA00004601"/>
    </source>
</evidence>
<feature type="region of interest" description="Disordered" evidence="5">
    <location>
        <begin position="42"/>
        <end position="69"/>
    </location>
</feature>
<dbReference type="InterPro" id="IPR001763">
    <property type="entry name" value="Rhodanese-like_dom"/>
</dbReference>
<organism evidence="8 9">
    <name type="scientific">Albugo candida</name>
    <dbReference type="NCBI Taxonomy" id="65357"/>
    <lineage>
        <taxon>Eukaryota</taxon>
        <taxon>Sar</taxon>
        <taxon>Stramenopiles</taxon>
        <taxon>Oomycota</taxon>
        <taxon>Peronosporomycetes</taxon>
        <taxon>Albuginales</taxon>
        <taxon>Albuginaceae</taxon>
        <taxon>Albugo</taxon>
    </lineage>
</organism>
<feature type="compositionally biased region" description="Polar residues" evidence="5">
    <location>
        <begin position="793"/>
        <end position="812"/>
    </location>
</feature>
<dbReference type="GO" id="GO:0005802">
    <property type="term" value="C:trans-Golgi network"/>
    <property type="evidence" value="ECO:0007669"/>
    <property type="project" value="TreeGrafter"/>
</dbReference>
<proteinExistence type="predicted"/>
<feature type="domain" description="Rhodanese" evidence="7">
    <location>
        <begin position="610"/>
        <end position="754"/>
    </location>
</feature>
<accession>A0A024FXS8</accession>
<dbReference type="GO" id="GO:0042147">
    <property type="term" value="P:retrograde transport, endosome to Golgi"/>
    <property type="evidence" value="ECO:0007669"/>
    <property type="project" value="InterPro"/>
</dbReference>
<evidence type="ECO:0000256" key="4">
    <source>
        <dbReference type="ARBA" id="ARBA00023034"/>
    </source>
</evidence>
<keyword evidence="9" id="KW-1185">Reference proteome</keyword>
<dbReference type="SUPFAM" id="SSF52821">
    <property type="entry name" value="Rhodanese/Cell cycle control phosphatase"/>
    <property type="match status" value="1"/>
</dbReference>